<protein>
    <submittedName>
        <fullName evidence="1">Uncharacterized protein</fullName>
    </submittedName>
</protein>
<keyword evidence="2" id="KW-1185">Reference proteome</keyword>
<name>A0A9N8DA44_9STRA</name>
<evidence type="ECO:0000313" key="2">
    <source>
        <dbReference type="Proteomes" id="UP001153069"/>
    </source>
</evidence>
<reference evidence="1" key="1">
    <citation type="submission" date="2020-06" db="EMBL/GenBank/DDBJ databases">
        <authorList>
            <consortium name="Plant Systems Biology data submission"/>
        </authorList>
    </citation>
    <scope>NUCLEOTIDE SEQUENCE</scope>
    <source>
        <strain evidence="1">D6</strain>
    </source>
</reference>
<evidence type="ECO:0000313" key="1">
    <source>
        <dbReference type="EMBL" id="CAB9498066.1"/>
    </source>
</evidence>
<organism evidence="1 2">
    <name type="scientific">Seminavis robusta</name>
    <dbReference type="NCBI Taxonomy" id="568900"/>
    <lineage>
        <taxon>Eukaryota</taxon>
        <taxon>Sar</taxon>
        <taxon>Stramenopiles</taxon>
        <taxon>Ochrophyta</taxon>
        <taxon>Bacillariophyta</taxon>
        <taxon>Bacillariophyceae</taxon>
        <taxon>Bacillariophycidae</taxon>
        <taxon>Naviculales</taxon>
        <taxon>Naviculaceae</taxon>
        <taxon>Seminavis</taxon>
    </lineage>
</organism>
<comment type="caution">
    <text evidence="1">The sequence shown here is derived from an EMBL/GenBank/DDBJ whole genome shotgun (WGS) entry which is preliminary data.</text>
</comment>
<proteinExistence type="predicted"/>
<sequence length="190" mass="21476">MLRSLLLSPLTICAKNQRPRLHQSGKPVCNRRHDHLTAISKDTRRQHIKHPTTNQNMAISTTTKATTASEQTVSLAQVRATMRSSTNDNKYWKCWQSRFRKTQACLLADDVCPVEERHMELTPDDADSFRAKQESVKYIRRAVRTSFTARTMRMPRLSLSSPVASSLTHGSCHDIAMMCAMAAQSPFTSV</sequence>
<gene>
    <name evidence="1" type="ORF">SEMRO_31_G020082.1</name>
</gene>
<dbReference type="Proteomes" id="UP001153069">
    <property type="component" value="Unassembled WGS sequence"/>
</dbReference>
<accession>A0A9N8DA44</accession>
<dbReference type="AlphaFoldDB" id="A0A9N8DA44"/>
<dbReference type="EMBL" id="CAICTM010000031">
    <property type="protein sequence ID" value="CAB9498066.1"/>
    <property type="molecule type" value="Genomic_DNA"/>
</dbReference>